<keyword evidence="2" id="KW-1185">Reference proteome</keyword>
<proteinExistence type="predicted"/>
<evidence type="ECO:0000313" key="1">
    <source>
        <dbReference type="EMBL" id="MPC17782.1"/>
    </source>
</evidence>
<gene>
    <name evidence="1" type="ORF">E2C01_010649</name>
</gene>
<evidence type="ECO:0000313" key="2">
    <source>
        <dbReference type="Proteomes" id="UP000324222"/>
    </source>
</evidence>
<accession>A0A5B7D981</accession>
<protein>
    <submittedName>
        <fullName evidence="1">Uncharacterized protein</fullName>
    </submittedName>
</protein>
<reference evidence="1 2" key="1">
    <citation type="submission" date="2019-05" db="EMBL/GenBank/DDBJ databases">
        <title>Another draft genome of Portunus trituberculatus and its Hox gene families provides insights of decapod evolution.</title>
        <authorList>
            <person name="Jeong J.-H."/>
            <person name="Song I."/>
            <person name="Kim S."/>
            <person name="Choi T."/>
            <person name="Kim D."/>
            <person name="Ryu S."/>
            <person name="Kim W."/>
        </authorList>
    </citation>
    <scope>NUCLEOTIDE SEQUENCE [LARGE SCALE GENOMIC DNA]</scope>
    <source>
        <tissue evidence="1">Muscle</tissue>
    </source>
</reference>
<sequence length="95" mass="10662">MRSTVSGRCRVRRAPCSTSRLFPRRSTVKVEKELSIILSLATVSLRFLRLSRLCHTRRLSPGHQSVSLLQEVLKESHQGVRSVVVLGCESDDMNG</sequence>
<organism evidence="1 2">
    <name type="scientific">Portunus trituberculatus</name>
    <name type="common">Swimming crab</name>
    <name type="synonym">Neptunus trituberculatus</name>
    <dbReference type="NCBI Taxonomy" id="210409"/>
    <lineage>
        <taxon>Eukaryota</taxon>
        <taxon>Metazoa</taxon>
        <taxon>Ecdysozoa</taxon>
        <taxon>Arthropoda</taxon>
        <taxon>Crustacea</taxon>
        <taxon>Multicrustacea</taxon>
        <taxon>Malacostraca</taxon>
        <taxon>Eumalacostraca</taxon>
        <taxon>Eucarida</taxon>
        <taxon>Decapoda</taxon>
        <taxon>Pleocyemata</taxon>
        <taxon>Brachyura</taxon>
        <taxon>Eubrachyura</taxon>
        <taxon>Portunoidea</taxon>
        <taxon>Portunidae</taxon>
        <taxon>Portuninae</taxon>
        <taxon>Portunus</taxon>
    </lineage>
</organism>
<comment type="caution">
    <text evidence="1">The sequence shown here is derived from an EMBL/GenBank/DDBJ whole genome shotgun (WGS) entry which is preliminary data.</text>
</comment>
<dbReference type="EMBL" id="VSRR010000621">
    <property type="protein sequence ID" value="MPC17782.1"/>
    <property type="molecule type" value="Genomic_DNA"/>
</dbReference>
<dbReference type="AlphaFoldDB" id="A0A5B7D981"/>
<name>A0A5B7D981_PORTR</name>
<dbReference type="Proteomes" id="UP000324222">
    <property type="component" value="Unassembled WGS sequence"/>
</dbReference>